<keyword evidence="1" id="KW-0614">Plasmid</keyword>
<protein>
    <submittedName>
        <fullName evidence="1">Uncharacterized protein</fullName>
    </submittedName>
</protein>
<accession>A0A5Q4ZYX1</accession>
<dbReference type="EMBL" id="LR721753">
    <property type="protein sequence ID" value="VVV07059.1"/>
    <property type="molecule type" value="Genomic_DNA"/>
</dbReference>
<proteinExistence type="predicted"/>
<organism evidence="1">
    <name type="scientific">Aliivibrio wodanis</name>
    <dbReference type="NCBI Taxonomy" id="80852"/>
    <lineage>
        <taxon>Bacteria</taxon>
        <taxon>Pseudomonadati</taxon>
        <taxon>Pseudomonadota</taxon>
        <taxon>Gammaproteobacteria</taxon>
        <taxon>Vibrionales</taxon>
        <taxon>Vibrionaceae</taxon>
        <taxon>Aliivibrio</taxon>
    </lineage>
</organism>
<dbReference type="AlphaFoldDB" id="A0A5Q4ZYX1"/>
<sequence>MLKKLLVDGQGYGVLEGLKWDRDLSQLPLKKTEEAFLNKLVLFKANGVVFSGVYDVKAERWNDTNGNPLQSSEGIEICVVDLAGDNLHHLYDFLHDRDAFMLDFAKDSKTLFDVIQHNRLDNMEVSAMKGMGYSDAIHSGFIEHLNHRSKHPNFIK</sequence>
<evidence type="ECO:0000313" key="1">
    <source>
        <dbReference type="EMBL" id="VVV07059.1"/>
    </source>
</evidence>
<name>A0A5Q4ZYX1_9GAMM</name>
<dbReference type="RefSeq" id="WP_192957938.1">
    <property type="nucleotide sequence ID" value="NZ_LR721753.1"/>
</dbReference>
<gene>
    <name evidence="1" type="ORF">AW0309160_04553</name>
</gene>
<geneLocation type="plasmid" evidence="1">
    <name>pAWOD_2</name>
</geneLocation>
<reference evidence="1" key="1">
    <citation type="submission" date="2019-09" db="EMBL/GenBank/DDBJ databases">
        <authorList>
            <person name="Hjerde E."/>
        </authorList>
    </citation>
    <scope>NUCLEOTIDE SEQUENCE [LARGE SCALE GENOMIC DNA]</scope>
    <source>
        <strain evidence="1">06/09/160</strain>
        <plasmid evidence="1">pAWOD_2</plasmid>
    </source>
</reference>